<reference evidence="7 8" key="1">
    <citation type="journal article" date="2017" name="Nat. Commun.">
        <title>In situ click chemistry generation of cyclooxygenase-2 inhibitors.</title>
        <authorList>
            <person name="Bhardwaj A."/>
            <person name="Kaur J."/>
            <person name="Wuest M."/>
            <person name="Wuest F."/>
        </authorList>
    </citation>
    <scope>NUCLEOTIDE SEQUENCE [LARGE SCALE GENOMIC DNA]</scope>
    <source>
        <strain evidence="7">S2_018_000_R2_106</strain>
    </source>
</reference>
<evidence type="ECO:0000256" key="1">
    <source>
        <dbReference type="ARBA" id="ARBA00007405"/>
    </source>
</evidence>
<dbReference type="AlphaFoldDB" id="A0A6N4RDF5"/>
<evidence type="ECO:0000256" key="5">
    <source>
        <dbReference type="ARBA" id="ARBA00047754"/>
    </source>
</evidence>
<dbReference type="EC" id="1.17.4.1" evidence="2"/>
<organism evidence="7 8">
    <name type="scientific">Blastochloris viridis</name>
    <name type="common">Rhodopseudomonas viridis</name>
    <dbReference type="NCBI Taxonomy" id="1079"/>
    <lineage>
        <taxon>Bacteria</taxon>
        <taxon>Pseudomonadati</taxon>
        <taxon>Pseudomonadota</taxon>
        <taxon>Alphaproteobacteria</taxon>
        <taxon>Hyphomicrobiales</taxon>
        <taxon>Blastochloridaceae</taxon>
        <taxon>Blastochloris</taxon>
    </lineage>
</organism>
<evidence type="ECO:0000256" key="2">
    <source>
        <dbReference type="ARBA" id="ARBA00012274"/>
    </source>
</evidence>
<name>A0A6N4RDF5_BLAVI</name>
<comment type="similarity">
    <text evidence="1">Belongs to the ribonucleoside diphosphate reductase class-2 family.</text>
</comment>
<dbReference type="EMBL" id="VAFM01000001">
    <property type="protein sequence ID" value="TKW61329.1"/>
    <property type="molecule type" value="Genomic_DNA"/>
</dbReference>
<keyword evidence="3" id="KW-0237">DNA synthesis</keyword>
<dbReference type="GO" id="GO:0000166">
    <property type="term" value="F:nucleotide binding"/>
    <property type="evidence" value="ECO:0007669"/>
    <property type="project" value="UniProtKB-KW"/>
</dbReference>
<gene>
    <name evidence="7" type="ORF">DI628_01485</name>
</gene>
<feature type="domain" description="TSCPD" evidence="6">
    <location>
        <begin position="33"/>
        <end position="133"/>
    </location>
</feature>
<evidence type="ECO:0000259" key="6">
    <source>
        <dbReference type="Pfam" id="PF12637"/>
    </source>
</evidence>
<evidence type="ECO:0000313" key="8">
    <source>
        <dbReference type="Proteomes" id="UP000320948"/>
    </source>
</evidence>
<protein>
    <recommendedName>
        <fullName evidence="2">ribonucleoside-diphosphate reductase</fullName>
        <ecNumber evidence="2">1.17.4.1</ecNumber>
    </recommendedName>
</protein>
<dbReference type="Proteomes" id="UP000320948">
    <property type="component" value="Unassembled WGS sequence"/>
</dbReference>
<comment type="caution">
    <text evidence="7">The sequence shown here is derived from an EMBL/GenBank/DDBJ whole genome shotgun (WGS) entry which is preliminary data.</text>
</comment>
<dbReference type="InterPro" id="IPR024434">
    <property type="entry name" value="TSCPD_dom"/>
</dbReference>
<evidence type="ECO:0000313" key="7">
    <source>
        <dbReference type="EMBL" id="TKW61329.1"/>
    </source>
</evidence>
<proteinExistence type="inferred from homology"/>
<evidence type="ECO:0000256" key="4">
    <source>
        <dbReference type="ARBA" id="ARBA00022741"/>
    </source>
</evidence>
<dbReference type="Pfam" id="PF12637">
    <property type="entry name" value="TSCPD"/>
    <property type="match status" value="1"/>
</dbReference>
<accession>A0A6N4RDF5</accession>
<sequence length="148" mass="16544">MTTHETDSPQLAAILAFPVRQAALRPMPNRCSGFTTRMRYDGIDIILRTAEYEDGKLAEIAVDCPKLSLTQRGTLQAFARAISIGLQHGVPLERYVEAYLYSRSSSTSVQVEHNPRIVQATSLEDMILRELAITYLGRSDLIQTDTDE</sequence>
<comment type="catalytic activity">
    <reaction evidence="5">
        <text>a 2'-deoxyribonucleoside 5'-diphosphate + [thioredoxin]-disulfide + H2O = a ribonucleoside 5'-diphosphate + [thioredoxin]-dithiol</text>
        <dbReference type="Rhea" id="RHEA:23252"/>
        <dbReference type="Rhea" id="RHEA-COMP:10698"/>
        <dbReference type="Rhea" id="RHEA-COMP:10700"/>
        <dbReference type="ChEBI" id="CHEBI:15377"/>
        <dbReference type="ChEBI" id="CHEBI:29950"/>
        <dbReference type="ChEBI" id="CHEBI:50058"/>
        <dbReference type="ChEBI" id="CHEBI:57930"/>
        <dbReference type="ChEBI" id="CHEBI:73316"/>
        <dbReference type="EC" id="1.17.4.1"/>
    </reaction>
</comment>
<dbReference type="GO" id="GO:0071897">
    <property type="term" value="P:DNA biosynthetic process"/>
    <property type="evidence" value="ECO:0007669"/>
    <property type="project" value="UniProtKB-KW"/>
</dbReference>
<dbReference type="GO" id="GO:0004748">
    <property type="term" value="F:ribonucleoside-diphosphate reductase activity, thioredoxin disulfide as acceptor"/>
    <property type="evidence" value="ECO:0007669"/>
    <property type="project" value="UniProtKB-EC"/>
</dbReference>
<evidence type="ECO:0000256" key="3">
    <source>
        <dbReference type="ARBA" id="ARBA00022634"/>
    </source>
</evidence>
<keyword evidence="4" id="KW-0547">Nucleotide-binding</keyword>